<dbReference type="InterPro" id="IPR034804">
    <property type="entry name" value="SQR/QFR_C/D"/>
</dbReference>
<name>A0A1M6FHG3_9FIRM</name>
<feature type="binding site" description="axial binding residue" evidence="8">
    <location>
        <position position="77"/>
    </location>
    <ligand>
        <name>heme b</name>
        <dbReference type="ChEBI" id="CHEBI:60344"/>
        <label>bD</label>
    </ligand>
    <ligandPart>
        <name>Fe</name>
        <dbReference type="ChEBI" id="CHEBI:18248"/>
    </ligandPart>
</feature>
<feature type="binding site" description="axial binding residue" evidence="8">
    <location>
        <position position="127"/>
    </location>
    <ligand>
        <name>heme b</name>
        <dbReference type="ChEBI" id="CHEBI:60344"/>
        <label>bD</label>
    </ligand>
    <ligandPart>
        <name>Fe</name>
        <dbReference type="ChEBI" id="CHEBI:18248"/>
    </ligandPart>
</feature>
<keyword evidence="2 8" id="KW-0349">Heme</keyword>
<feature type="transmembrane region" description="Helical" evidence="9">
    <location>
        <begin position="185"/>
        <end position="206"/>
    </location>
</feature>
<evidence type="ECO:0000313" key="10">
    <source>
        <dbReference type="EMBL" id="SHI97093.1"/>
    </source>
</evidence>
<gene>
    <name evidence="10" type="ORF">SAMN02745219_01468</name>
</gene>
<keyword evidence="5 9" id="KW-1133">Transmembrane helix</keyword>
<protein>
    <submittedName>
        <fullName evidence="10">Succinate dehydrogenase subunit C</fullName>
    </submittedName>
</protein>
<dbReference type="RefSeq" id="WP_072868447.1">
    <property type="nucleotide sequence ID" value="NZ_FQZM01000016.1"/>
</dbReference>
<dbReference type="Pfam" id="PF01127">
    <property type="entry name" value="Sdh_cyt"/>
    <property type="match status" value="1"/>
</dbReference>
<dbReference type="InterPro" id="IPR004224">
    <property type="entry name" value="Fum_red_B_TM"/>
</dbReference>
<proteinExistence type="predicted"/>
<evidence type="ECO:0000256" key="6">
    <source>
        <dbReference type="ARBA" id="ARBA00023004"/>
    </source>
</evidence>
<keyword evidence="11" id="KW-1185">Reference proteome</keyword>
<organism evidence="10 11">
    <name type="scientific">Desulfofundulus thermosubterraneus DSM 16057</name>
    <dbReference type="NCBI Taxonomy" id="1121432"/>
    <lineage>
        <taxon>Bacteria</taxon>
        <taxon>Bacillati</taxon>
        <taxon>Bacillota</taxon>
        <taxon>Clostridia</taxon>
        <taxon>Eubacteriales</taxon>
        <taxon>Peptococcaceae</taxon>
        <taxon>Desulfofundulus</taxon>
    </lineage>
</organism>
<feature type="transmembrane region" description="Helical" evidence="9">
    <location>
        <begin position="20"/>
        <end position="45"/>
    </location>
</feature>
<evidence type="ECO:0000256" key="5">
    <source>
        <dbReference type="ARBA" id="ARBA00022989"/>
    </source>
</evidence>
<evidence type="ECO:0000313" key="11">
    <source>
        <dbReference type="Proteomes" id="UP000184529"/>
    </source>
</evidence>
<evidence type="ECO:0000256" key="8">
    <source>
        <dbReference type="PIRSR" id="PIRSR000177-1"/>
    </source>
</evidence>
<sequence length="212" mass="24168">MTTQEKLLTRNPRADLLVDLAELVSGLLLVGFLWTHMIFVATILLGGRTFDRLSILLDEYFLSYIGIPFIIIVAMVHMVVAGRRIPNKWHEQRIILRHSKMLGHTDTWIWVFQTITGMAILVLAGIHVWMVLSGWPIRAVTSAERVQSFLWFYIVLLLVGEYHAGFGLYRQFVKWGWINRHTIGAVLKTITVIIVALGAVTLWAFMRLGGAQ</sequence>
<dbReference type="GO" id="GO:0046872">
    <property type="term" value="F:metal ion binding"/>
    <property type="evidence" value="ECO:0007669"/>
    <property type="project" value="UniProtKB-KW"/>
</dbReference>
<evidence type="ECO:0000256" key="3">
    <source>
        <dbReference type="ARBA" id="ARBA00022692"/>
    </source>
</evidence>
<evidence type="ECO:0000256" key="2">
    <source>
        <dbReference type="ARBA" id="ARBA00022617"/>
    </source>
</evidence>
<dbReference type="Proteomes" id="UP000184529">
    <property type="component" value="Unassembled WGS sequence"/>
</dbReference>
<keyword evidence="4 8" id="KW-0479">Metal-binding</keyword>
<evidence type="ECO:0000256" key="9">
    <source>
        <dbReference type="SAM" id="Phobius"/>
    </source>
</evidence>
<evidence type="ECO:0000256" key="1">
    <source>
        <dbReference type="ARBA" id="ARBA00004370"/>
    </source>
</evidence>
<keyword evidence="3 9" id="KW-0812">Transmembrane</keyword>
<evidence type="ECO:0000256" key="4">
    <source>
        <dbReference type="ARBA" id="ARBA00022723"/>
    </source>
</evidence>
<feature type="binding site" description="axial binding residue" evidence="8">
    <location>
        <position position="163"/>
    </location>
    <ligand>
        <name>heme b</name>
        <dbReference type="ChEBI" id="CHEBI:60344"/>
        <label>bD</label>
    </ligand>
    <ligandPart>
        <name>Fe</name>
        <dbReference type="ChEBI" id="CHEBI:18248"/>
    </ligandPart>
</feature>
<reference evidence="11" key="1">
    <citation type="submission" date="2016-11" db="EMBL/GenBank/DDBJ databases">
        <authorList>
            <person name="Varghese N."/>
            <person name="Submissions S."/>
        </authorList>
    </citation>
    <scope>NUCLEOTIDE SEQUENCE [LARGE SCALE GENOMIC DNA]</scope>
    <source>
        <strain evidence="11">DSM 16057</strain>
    </source>
</reference>
<feature type="transmembrane region" description="Helical" evidence="9">
    <location>
        <begin position="150"/>
        <end position="173"/>
    </location>
</feature>
<dbReference type="SUPFAM" id="SSF81343">
    <property type="entry name" value="Fumarate reductase respiratory complex transmembrane subunits"/>
    <property type="match status" value="1"/>
</dbReference>
<dbReference type="AlphaFoldDB" id="A0A1M6FHG3"/>
<dbReference type="GO" id="GO:0016020">
    <property type="term" value="C:membrane"/>
    <property type="evidence" value="ECO:0007669"/>
    <property type="project" value="UniProtKB-SubCell"/>
</dbReference>
<evidence type="ECO:0000256" key="7">
    <source>
        <dbReference type="ARBA" id="ARBA00023136"/>
    </source>
</evidence>
<accession>A0A1M6FHG3</accession>
<dbReference type="STRING" id="1121432.SAMN02745219_01468"/>
<keyword evidence="6 8" id="KW-0408">Iron</keyword>
<dbReference type="PIRSF" id="PIRSF000177">
    <property type="entry name" value="Fumar_rd_cyt_b"/>
    <property type="match status" value="1"/>
</dbReference>
<dbReference type="EMBL" id="FQZM01000016">
    <property type="protein sequence ID" value="SHI97093.1"/>
    <property type="molecule type" value="Genomic_DNA"/>
</dbReference>
<feature type="transmembrane region" description="Helical" evidence="9">
    <location>
        <begin position="65"/>
        <end position="86"/>
    </location>
</feature>
<dbReference type="Gene3D" id="1.20.1300.10">
    <property type="entry name" value="Fumarate reductase/succinate dehydrogenase, transmembrane subunit"/>
    <property type="match status" value="1"/>
</dbReference>
<dbReference type="InterPro" id="IPR000701">
    <property type="entry name" value="SuccDH_FuR_B_TM-su"/>
</dbReference>
<feature type="binding site" description="axial binding residue" evidence="8">
    <location>
        <position position="36"/>
    </location>
    <ligand>
        <name>heme b</name>
        <dbReference type="ChEBI" id="CHEBI:60344"/>
        <label>bD</label>
    </ligand>
    <ligandPart>
        <name>Fe</name>
        <dbReference type="ChEBI" id="CHEBI:18248"/>
    </ligandPart>
</feature>
<comment type="subcellular location">
    <subcellularLocation>
        <location evidence="1">Membrane</location>
    </subcellularLocation>
</comment>
<dbReference type="GO" id="GO:0006099">
    <property type="term" value="P:tricarboxylic acid cycle"/>
    <property type="evidence" value="ECO:0007669"/>
    <property type="project" value="InterPro"/>
</dbReference>
<dbReference type="OrthoDB" id="5345350at2"/>
<feature type="transmembrane region" description="Helical" evidence="9">
    <location>
        <begin position="107"/>
        <end position="130"/>
    </location>
</feature>
<keyword evidence="7 9" id="KW-0472">Membrane</keyword>